<dbReference type="AlphaFoldDB" id="A0A382Q1X2"/>
<reference evidence="1" key="1">
    <citation type="submission" date="2018-05" db="EMBL/GenBank/DDBJ databases">
        <authorList>
            <person name="Lanie J.A."/>
            <person name="Ng W.-L."/>
            <person name="Kazmierczak K.M."/>
            <person name="Andrzejewski T.M."/>
            <person name="Davidsen T.M."/>
            <person name="Wayne K.J."/>
            <person name="Tettelin H."/>
            <person name="Glass J.I."/>
            <person name="Rusch D."/>
            <person name="Podicherti R."/>
            <person name="Tsui H.-C.T."/>
            <person name="Winkler M.E."/>
        </authorList>
    </citation>
    <scope>NUCLEOTIDE SEQUENCE</scope>
</reference>
<proteinExistence type="predicted"/>
<accession>A0A382Q1X2</accession>
<sequence length="102" mass="11082">MIIRVSEVGAVVIEDHDLFTGFHVEAPAGHVAEDVASLLGEGARADGGQHVWIGADAVRHWVADLATPEWEEGFSEMIAYASGRGWMDDAGTHLRAHLEHRN</sequence>
<name>A0A382Q1X2_9ZZZZ</name>
<gene>
    <name evidence="1" type="ORF">METZ01_LOCUS331799</name>
</gene>
<evidence type="ECO:0000313" key="1">
    <source>
        <dbReference type="EMBL" id="SVC78945.1"/>
    </source>
</evidence>
<protein>
    <submittedName>
        <fullName evidence="1">Uncharacterized protein</fullName>
    </submittedName>
</protein>
<organism evidence="1">
    <name type="scientific">marine metagenome</name>
    <dbReference type="NCBI Taxonomy" id="408172"/>
    <lineage>
        <taxon>unclassified sequences</taxon>
        <taxon>metagenomes</taxon>
        <taxon>ecological metagenomes</taxon>
    </lineage>
</organism>
<dbReference type="EMBL" id="UINC01111033">
    <property type="protein sequence ID" value="SVC78945.1"/>
    <property type="molecule type" value="Genomic_DNA"/>
</dbReference>